<dbReference type="Proteomes" id="UP000582643">
    <property type="component" value="Unassembled WGS sequence"/>
</dbReference>
<gene>
    <name evidence="1" type="ORF">GGE06_002021</name>
</gene>
<comment type="caution">
    <text evidence="1">The sequence shown here is derived from an EMBL/GenBank/DDBJ whole genome shotgun (WGS) entry which is preliminary data.</text>
</comment>
<proteinExistence type="predicted"/>
<keyword evidence="2" id="KW-1185">Reference proteome</keyword>
<evidence type="ECO:0000313" key="2">
    <source>
        <dbReference type="Proteomes" id="UP000582643"/>
    </source>
</evidence>
<organism evidence="1 2">
    <name type="scientific">Streptomyces nymphaeiformis</name>
    <dbReference type="NCBI Taxonomy" id="2663842"/>
    <lineage>
        <taxon>Bacteria</taxon>
        <taxon>Bacillati</taxon>
        <taxon>Actinomycetota</taxon>
        <taxon>Actinomycetes</taxon>
        <taxon>Kitasatosporales</taxon>
        <taxon>Streptomycetaceae</taxon>
        <taxon>Streptomyces</taxon>
    </lineage>
</organism>
<dbReference type="EMBL" id="JACHJY010000002">
    <property type="protein sequence ID" value="MBB4981113.1"/>
    <property type="molecule type" value="Genomic_DNA"/>
</dbReference>
<protein>
    <submittedName>
        <fullName evidence="1">Uncharacterized protein</fullName>
    </submittedName>
</protein>
<reference evidence="1 2" key="1">
    <citation type="submission" date="2020-08" db="EMBL/GenBank/DDBJ databases">
        <title>Genomic Encyclopedia of Type Strains, Phase III (KMG-III): the genomes of soil and plant-associated and newly described type strains.</title>
        <authorList>
            <person name="Whitman W."/>
        </authorList>
    </citation>
    <scope>NUCLEOTIDE SEQUENCE [LARGE SCALE GENOMIC DNA]</scope>
    <source>
        <strain evidence="1 2">SFB5A</strain>
    </source>
</reference>
<evidence type="ECO:0000313" key="1">
    <source>
        <dbReference type="EMBL" id="MBB4981113.1"/>
    </source>
</evidence>
<name>A0A7W7TXI7_9ACTN</name>
<dbReference type="RefSeq" id="WP_116156864.1">
    <property type="nucleotide sequence ID" value="NZ_JACHJY010000002.1"/>
</dbReference>
<accession>A0A7W7TXI7</accession>
<dbReference type="AlphaFoldDB" id="A0A7W7TXI7"/>
<sequence>MNAKQISPKQLAAAAAQGVAIAIAARQASGEFDISRPIVAGFFPEELFEVTLAQSFDGQLAVENVQPLKTPR</sequence>